<keyword evidence="1 3" id="KW-0996">Nickel insertion</keyword>
<evidence type="ECO:0000256" key="3">
    <source>
        <dbReference type="HAMAP-Rule" id="MF_01385"/>
    </source>
</evidence>
<dbReference type="STRING" id="1685378.AVO44_16860"/>
<comment type="subunit">
    <text evidence="3">UreD, UreF and UreG form a complex that acts as a GTP-hydrolysis-dependent molecular chaperone, activating the urease apoprotein by helping to assemble the nickel containing metallocenter of UreC. The UreE protein probably delivers the nickel.</text>
</comment>
<reference evidence="5" key="1">
    <citation type="submission" date="2015-12" db="EMBL/GenBank/DDBJ databases">
        <authorList>
            <person name="Zhang G."/>
            <person name="Stingl U."/>
        </authorList>
    </citation>
    <scope>NUCLEOTIDE SEQUENCE [LARGE SCALE GENOMIC DNA]</scope>
    <source>
        <strain evidence="5">ZGT108</strain>
    </source>
</reference>
<organism evidence="4 5">
    <name type="scientific">Ruegeria profundi</name>
    <dbReference type="NCBI Taxonomy" id="1685378"/>
    <lineage>
        <taxon>Bacteria</taxon>
        <taxon>Pseudomonadati</taxon>
        <taxon>Pseudomonadota</taxon>
        <taxon>Alphaproteobacteria</taxon>
        <taxon>Rhodobacterales</taxon>
        <taxon>Roseobacteraceae</taxon>
        <taxon>Ruegeria</taxon>
    </lineage>
</organism>
<dbReference type="Pfam" id="PF01730">
    <property type="entry name" value="UreF"/>
    <property type="match status" value="1"/>
</dbReference>
<evidence type="ECO:0000256" key="1">
    <source>
        <dbReference type="ARBA" id="ARBA00022988"/>
    </source>
</evidence>
<dbReference type="Gene3D" id="1.10.4190.10">
    <property type="entry name" value="Urease accessory protein UreF"/>
    <property type="match status" value="1"/>
</dbReference>
<keyword evidence="3" id="KW-0963">Cytoplasm</keyword>
<dbReference type="GO" id="GO:0005737">
    <property type="term" value="C:cytoplasm"/>
    <property type="evidence" value="ECO:0007669"/>
    <property type="project" value="UniProtKB-SubCell"/>
</dbReference>
<dbReference type="GO" id="GO:0016151">
    <property type="term" value="F:nickel cation binding"/>
    <property type="evidence" value="ECO:0007669"/>
    <property type="project" value="UniProtKB-UniRule"/>
</dbReference>
<dbReference type="InterPro" id="IPR038277">
    <property type="entry name" value="UreF_sf"/>
</dbReference>
<dbReference type="InterPro" id="IPR002639">
    <property type="entry name" value="UreF"/>
</dbReference>
<keyword evidence="5" id="KW-1185">Reference proteome</keyword>
<proteinExistence type="inferred from homology"/>
<sequence length="215" mass="23226">MPTNADILTLTQWLSPAYPVGGFAYSHGLEWEIECGAVGTVAEVGSWITDVIQHGSGHSDCVFLAAAYRAETPEKLGEIDRTARAFCASSERLSETVLLGDAFCTVTSDVWALDLSKLTYPVAIGHAAAAQKLPLGLTAQMFLQAFLANLVACATRLVPLGQTDAQRLIRDLTPMCQRIANEAIETGLNELSSTAFLSDIASMKHETQYSRIFRT</sequence>
<keyword evidence="2 3" id="KW-0143">Chaperone</keyword>
<dbReference type="OrthoDB" id="9798772at2"/>
<dbReference type="HAMAP" id="MF_01385">
    <property type="entry name" value="UreF"/>
    <property type="match status" value="1"/>
</dbReference>
<dbReference type="PANTHER" id="PTHR33620">
    <property type="entry name" value="UREASE ACCESSORY PROTEIN F"/>
    <property type="match status" value="1"/>
</dbReference>
<evidence type="ECO:0000313" key="4">
    <source>
        <dbReference type="EMBL" id="KUJ77624.1"/>
    </source>
</evidence>
<evidence type="ECO:0000313" key="5">
    <source>
        <dbReference type="Proteomes" id="UP000053690"/>
    </source>
</evidence>
<evidence type="ECO:0000256" key="2">
    <source>
        <dbReference type="ARBA" id="ARBA00023186"/>
    </source>
</evidence>
<dbReference type="AlphaFoldDB" id="A0A0X3TPI4"/>
<comment type="function">
    <text evidence="3">Required for maturation of urease via the functional incorporation of the urease nickel metallocenter.</text>
</comment>
<dbReference type="Proteomes" id="UP000053690">
    <property type="component" value="Unassembled WGS sequence"/>
</dbReference>
<comment type="subcellular location">
    <subcellularLocation>
        <location evidence="3">Cytoplasm</location>
    </subcellularLocation>
</comment>
<protein>
    <recommendedName>
        <fullName evidence="3">Urease accessory protein UreF</fullName>
    </recommendedName>
</protein>
<dbReference type="PANTHER" id="PTHR33620:SF1">
    <property type="entry name" value="UREASE ACCESSORY PROTEIN F"/>
    <property type="match status" value="1"/>
</dbReference>
<comment type="caution">
    <text evidence="4">The sequence shown here is derived from an EMBL/GenBank/DDBJ whole genome shotgun (WGS) entry which is preliminary data.</text>
</comment>
<accession>A0A0X3TPI4</accession>
<name>A0A0X3TPI4_9RHOB</name>
<dbReference type="PIRSF" id="PIRSF009467">
    <property type="entry name" value="Ureas_acces_UreF"/>
    <property type="match status" value="1"/>
</dbReference>
<dbReference type="EMBL" id="LQBP01000009">
    <property type="protein sequence ID" value="KUJ77624.1"/>
    <property type="molecule type" value="Genomic_DNA"/>
</dbReference>
<gene>
    <name evidence="3" type="primary">ureF</name>
    <name evidence="4" type="ORF">AVO44_16860</name>
</gene>
<comment type="similarity">
    <text evidence="3">Belongs to the UreF family.</text>
</comment>